<dbReference type="Proteomes" id="UP000663760">
    <property type="component" value="Chromosome 10"/>
</dbReference>
<protein>
    <submittedName>
        <fullName evidence="2">Uncharacterized protein</fullName>
    </submittedName>
</protein>
<evidence type="ECO:0000313" key="3">
    <source>
        <dbReference type="Proteomes" id="UP000663760"/>
    </source>
</evidence>
<proteinExistence type="predicted"/>
<feature type="region of interest" description="Disordered" evidence="1">
    <location>
        <begin position="1"/>
        <end position="46"/>
    </location>
</feature>
<name>A0A7I8L3S2_SPIIN</name>
<feature type="compositionally biased region" description="Gly residues" evidence="1">
    <location>
        <begin position="26"/>
        <end position="35"/>
    </location>
</feature>
<sequence>MDSQAWRWEKEDDDGAAPISMAQARGAGGAGGALGGPSPSSPDQIGSAKFPWILVGGLAGAAISREQ</sequence>
<reference evidence="2" key="1">
    <citation type="submission" date="2020-02" db="EMBL/GenBank/DDBJ databases">
        <authorList>
            <person name="Scholz U."/>
            <person name="Mascher M."/>
            <person name="Fiebig A."/>
        </authorList>
    </citation>
    <scope>NUCLEOTIDE SEQUENCE</scope>
</reference>
<keyword evidence="3" id="KW-1185">Reference proteome</keyword>
<organism evidence="2 3">
    <name type="scientific">Spirodela intermedia</name>
    <name type="common">Intermediate duckweed</name>
    <dbReference type="NCBI Taxonomy" id="51605"/>
    <lineage>
        <taxon>Eukaryota</taxon>
        <taxon>Viridiplantae</taxon>
        <taxon>Streptophyta</taxon>
        <taxon>Embryophyta</taxon>
        <taxon>Tracheophyta</taxon>
        <taxon>Spermatophyta</taxon>
        <taxon>Magnoliopsida</taxon>
        <taxon>Liliopsida</taxon>
        <taxon>Araceae</taxon>
        <taxon>Lemnoideae</taxon>
        <taxon>Spirodela</taxon>
    </lineage>
</organism>
<gene>
    <name evidence="2" type="ORF">SI8410_10014696</name>
</gene>
<dbReference type="AlphaFoldDB" id="A0A7I8L3S2"/>
<accession>A0A7I8L3S2</accession>
<dbReference type="EMBL" id="LR746273">
    <property type="protein sequence ID" value="CAA7404018.1"/>
    <property type="molecule type" value="Genomic_DNA"/>
</dbReference>
<evidence type="ECO:0000313" key="2">
    <source>
        <dbReference type="EMBL" id="CAA7404018.1"/>
    </source>
</evidence>
<evidence type="ECO:0000256" key="1">
    <source>
        <dbReference type="SAM" id="MobiDB-lite"/>
    </source>
</evidence>